<dbReference type="GO" id="GO:0035925">
    <property type="term" value="F:mRNA 3'-UTR AU-rich region binding"/>
    <property type="evidence" value="ECO:0007669"/>
    <property type="project" value="TreeGrafter"/>
</dbReference>
<dbReference type="InterPro" id="IPR050590">
    <property type="entry name" value="Exosome_comp_Rrp42_subfam"/>
</dbReference>
<dbReference type="SUPFAM" id="SSF55666">
    <property type="entry name" value="Ribonuclease PH domain 2-like"/>
    <property type="match status" value="1"/>
</dbReference>
<dbReference type="VEuPathDB" id="FungiDB:HpaG813992"/>
<dbReference type="InterPro" id="IPR001247">
    <property type="entry name" value="ExoRNase_PH_dom1"/>
</dbReference>
<dbReference type="HOGENOM" id="CLU_038194_0_0_1"/>
<dbReference type="EnsemblProtists" id="HpaT813992">
    <property type="protein sequence ID" value="HpaP813992"/>
    <property type="gene ID" value="HpaG813992"/>
</dbReference>
<dbReference type="GO" id="GO:0071038">
    <property type="term" value="P:TRAMP-dependent tRNA surveillance pathway"/>
    <property type="evidence" value="ECO:0007669"/>
    <property type="project" value="TreeGrafter"/>
</dbReference>
<dbReference type="GO" id="GO:0034473">
    <property type="term" value="P:U1 snRNA 3'-end processing"/>
    <property type="evidence" value="ECO:0007669"/>
    <property type="project" value="TreeGrafter"/>
</dbReference>
<dbReference type="AlphaFoldDB" id="M4C4H4"/>
<dbReference type="InterPro" id="IPR027408">
    <property type="entry name" value="PNPase/RNase_PH_dom_sf"/>
</dbReference>
<dbReference type="InterPro" id="IPR036345">
    <property type="entry name" value="ExoRNase_PH_dom2_sf"/>
</dbReference>
<dbReference type="Pfam" id="PF01138">
    <property type="entry name" value="RNase_PH"/>
    <property type="match status" value="1"/>
</dbReference>
<reference evidence="6" key="2">
    <citation type="submission" date="2015-06" db="UniProtKB">
        <authorList>
            <consortium name="EnsemblProtists"/>
        </authorList>
    </citation>
    <scope>IDENTIFICATION</scope>
    <source>
        <strain evidence="6">Emoy2</strain>
    </source>
</reference>
<dbReference type="Proteomes" id="UP000011713">
    <property type="component" value="Unassembled WGS sequence"/>
</dbReference>
<dbReference type="GO" id="GO:0071028">
    <property type="term" value="P:nuclear mRNA surveillance"/>
    <property type="evidence" value="ECO:0007669"/>
    <property type="project" value="TreeGrafter"/>
</dbReference>
<name>M4C4H4_HYAAE</name>
<evidence type="ECO:0000256" key="1">
    <source>
        <dbReference type="ARBA" id="ARBA00004123"/>
    </source>
</evidence>
<evidence type="ECO:0000259" key="5">
    <source>
        <dbReference type="Pfam" id="PF01138"/>
    </source>
</evidence>
<dbReference type="InterPro" id="IPR020568">
    <property type="entry name" value="Ribosomal_Su5_D2-typ_SF"/>
</dbReference>
<dbReference type="InParanoid" id="M4C4H4"/>
<reference evidence="7" key="1">
    <citation type="journal article" date="2010" name="Science">
        <title>Signatures of adaptation to obligate biotrophy in the Hyaloperonospora arabidopsidis genome.</title>
        <authorList>
            <person name="Baxter L."/>
            <person name="Tripathy S."/>
            <person name="Ishaque N."/>
            <person name="Boot N."/>
            <person name="Cabral A."/>
            <person name="Kemen E."/>
            <person name="Thines M."/>
            <person name="Ah-Fong A."/>
            <person name="Anderson R."/>
            <person name="Badejoko W."/>
            <person name="Bittner-Eddy P."/>
            <person name="Boore J.L."/>
            <person name="Chibucos M.C."/>
            <person name="Coates M."/>
            <person name="Dehal P."/>
            <person name="Delehaunty K."/>
            <person name="Dong S."/>
            <person name="Downton P."/>
            <person name="Dumas B."/>
            <person name="Fabro G."/>
            <person name="Fronick C."/>
            <person name="Fuerstenberg S.I."/>
            <person name="Fulton L."/>
            <person name="Gaulin E."/>
            <person name="Govers F."/>
            <person name="Hughes L."/>
            <person name="Humphray S."/>
            <person name="Jiang R.H."/>
            <person name="Judelson H."/>
            <person name="Kamoun S."/>
            <person name="Kyung K."/>
            <person name="Meijer H."/>
            <person name="Minx P."/>
            <person name="Morris P."/>
            <person name="Nelson J."/>
            <person name="Phuntumart V."/>
            <person name="Qutob D."/>
            <person name="Rehmany A."/>
            <person name="Rougon-Cardoso A."/>
            <person name="Ryden P."/>
            <person name="Torto-Alalibo T."/>
            <person name="Studholme D."/>
            <person name="Wang Y."/>
            <person name="Win J."/>
            <person name="Wood J."/>
            <person name="Clifton S.W."/>
            <person name="Rogers J."/>
            <person name="Van den Ackerveken G."/>
            <person name="Jones J.D."/>
            <person name="McDowell J.M."/>
            <person name="Beynon J."/>
            <person name="Tyler B.M."/>
        </authorList>
    </citation>
    <scope>NUCLEOTIDE SEQUENCE [LARGE SCALE GENOMIC DNA]</scope>
    <source>
        <strain evidence="7">Emoy2</strain>
    </source>
</reference>
<dbReference type="PANTHER" id="PTHR11097:SF14">
    <property type="entry name" value="EXOSOME COMPLEX COMPONENT RRP45"/>
    <property type="match status" value="1"/>
</dbReference>
<dbReference type="GO" id="GO:0034476">
    <property type="term" value="P:U5 snRNA 3'-end processing"/>
    <property type="evidence" value="ECO:0007669"/>
    <property type="project" value="TreeGrafter"/>
</dbReference>
<organism evidence="6 7">
    <name type="scientific">Hyaloperonospora arabidopsidis (strain Emoy2)</name>
    <name type="common">Downy mildew agent</name>
    <name type="synonym">Peronospora arabidopsidis</name>
    <dbReference type="NCBI Taxonomy" id="559515"/>
    <lineage>
        <taxon>Eukaryota</taxon>
        <taxon>Sar</taxon>
        <taxon>Stramenopiles</taxon>
        <taxon>Oomycota</taxon>
        <taxon>Peronosporomycetes</taxon>
        <taxon>Peronosporales</taxon>
        <taxon>Peronosporaceae</taxon>
        <taxon>Hyaloperonospora</taxon>
    </lineage>
</organism>
<proteinExistence type="inferred from homology"/>
<dbReference type="eggNOG" id="KOG1614">
    <property type="taxonomic scope" value="Eukaryota"/>
</dbReference>
<dbReference type="GO" id="GO:0034475">
    <property type="term" value="P:U4 snRNA 3'-end processing"/>
    <property type="evidence" value="ECO:0007669"/>
    <property type="project" value="TreeGrafter"/>
</dbReference>
<dbReference type="OMA" id="PCTKSAG"/>
<evidence type="ECO:0000256" key="2">
    <source>
        <dbReference type="ARBA" id="ARBA00004496"/>
    </source>
</evidence>
<keyword evidence="7" id="KW-1185">Reference proteome</keyword>
<dbReference type="GO" id="GO:0000467">
    <property type="term" value="P:exonucleolytic trimming to generate mature 3'-end of 5.8S rRNA from tricistronic rRNA transcript (SSU-rRNA, 5.8S rRNA, LSU-rRNA)"/>
    <property type="evidence" value="ECO:0007669"/>
    <property type="project" value="TreeGrafter"/>
</dbReference>
<accession>M4C4H4</accession>
<dbReference type="SUPFAM" id="SSF54211">
    <property type="entry name" value="Ribosomal protein S5 domain 2-like"/>
    <property type="match status" value="1"/>
</dbReference>
<comment type="similarity">
    <text evidence="3">Belongs to the RNase PH family.</text>
</comment>
<evidence type="ECO:0000256" key="4">
    <source>
        <dbReference type="ARBA" id="ARBA00022490"/>
    </source>
</evidence>
<dbReference type="STRING" id="559515.M4C4H4"/>
<dbReference type="GO" id="GO:0071035">
    <property type="term" value="P:nuclear polyadenylation-dependent rRNA catabolic process"/>
    <property type="evidence" value="ECO:0007669"/>
    <property type="project" value="TreeGrafter"/>
</dbReference>
<dbReference type="GO" id="GO:0000177">
    <property type="term" value="C:cytoplasmic exosome (RNase complex)"/>
    <property type="evidence" value="ECO:0007669"/>
    <property type="project" value="TreeGrafter"/>
</dbReference>
<keyword evidence="4" id="KW-0963">Cytoplasm</keyword>
<dbReference type="PANTHER" id="PTHR11097">
    <property type="entry name" value="EXOSOME COMPLEX EXONUCLEASE RIBOSOMAL RNA PROCESSING PROTEIN"/>
    <property type="match status" value="1"/>
</dbReference>
<dbReference type="Gene3D" id="3.30.230.70">
    <property type="entry name" value="GHMP Kinase, N-terminal domain"/>
    <property type="match status" value="1"/>
</dbReference>
<comment type="subcellular location">
    <subcellularLocation>
        <location evidence="2">Cytoplasm</location>
    </subcellularLocation>
    <subcellularLocation>
        <location evidence="1">Nucleus</location>
    </subcellularLocation>
</comment>
<sequence>MVESCCSNVRFGCSFVAARVRAKPKFSSVGLDRPTEGFLHFSVELSPMASPSFGASASAGRGAASSVAAAELARLVERSVRESRALDTEALDVVAGEKVWTITCHVHVVDHGGNLVDAASLAAIAALMHYRRPEVAVEKGTEHNGGVTVYSVDERAAVPLSLHHIPISISFCFLQPAAKMQGSNRSDDDVDMDGKHIIFMDPTDREERNTDARISFTLTRSVSFAPCTKSAGLPFLRLSC</sequence>
<evidence type="ECO:0000313" key="7">
    <source>
        <dbReference type="Proteomes" id="UP000011713"/>
    </source>
</evidence>
<protein>
    <recommendedName>
        <fullName evidence="5">Exoribonuclease phosphorolytic domain-containing protein</fullName>
    </recommendedName>
</protein>
<evidence type="ECO:0000256" key="3">
    <source>
        <dbReference type="ARBA" id="ARBA00006678"/>
    </source>
</evidence>
<dbReference type="EMBL" id="ABWE02003126">
    <property type="status" value="NOT_ANNOTATED_CDS"/>
    <property type="molecule type" value="Genomic_DNA"/>
</dbReference>
<dbReference type="GO" id="GO:0000176">
    <property type="term" value="C:nuclear exosome (RNase complex)"/>
    <property type="evidence" value="ECO:0007669"/>
    <property type="project" value="TreeGrafter"/>
</dbReference>
<dbReference type="GO" id="GO:0016075">
    <property type="term" value="P:rRNA catabolic process"/>
    <property type="evidence" value="ECO:0007669"/>
    <property type="project" value="TreeGrafter"/>
</dbReference>
<feature type="domain" description="Exoribonuclease phosphorolytic" evidence="5">
    <location>
        <begin position="5"/>
        <end position="133"/>
    </location>
</feature>
<evidence type="ECO:0000313" key="6">
    <source>
        <dbReference type="EnsemblProtists" id="HpaP813992"/>
    </source>
</evidence>